<gene>
    <name evidence="3" type="ORF">N7U62_02815</name>
</gene>
<evidence type="ECO:0000313" key="4">
    <source>
        <dbReference type="Proteomes" id="UP001300692"/>
    </source>
</evidence>
<accession>A0ABT3CPK3</accession>
<feature type="transmembrane region" description="Helical" evidence="1">
    <location>
        <begin position="136"/>
        <end position="156"/>
    </location>
</feature>
<dbReference type="EMBL" id="JAOYOD010000001">
    <property type="protein sequence ID" value="MCV9385574.1"/>
    <property type="molecule type" value="Genomic_DNA"/>
</dbReference>
<keyword evidence="3" id="KW-0418">Kinase</keyword>
<keyword evidence="4" id="KW-1185">Reference proteome</keyword>
<keyword evidence="1" id="KW-0472">Membrane</keyword>
<keyword evidence="1" id="KW-1133">Transmembrane helix</keyword>
<keyword evidence="1" id="KW-0812">Transmembrane</keyword>
<dbReference type="RefSeq" id="WP_264136359.1">
    <property type="nucleotide sequence ID" value="NZ_JAOYOD010000001.1"/>
</dbReference>
<dbReference type="InterPro" id="IPR010559">
    <property type="entry name" value="Sig_transdc_His_kin_internal"/>
</dbReference>
<evidence type="ECO:0000313" key="3">
    <source>
        <dbReference type="EMBL" id="MCV9385574.1"/>
    </source>
</evidence>
<dbReference type="Pfam" id="PF06580">
    <property type="entry name" value="His_kinase"/>
    <property type="match status" value="1"/>
</dbReference>
<reference evidence="3 4" key="1">
    <citation type="submission" date="2022-10" db="EMBL/GenBank/DDBJ databases">
        <title>Comparative genomics and taxonomic characterization of three novel marine species of genus Reichenbachiella exhibiting antioxidant and polysaccharide degradation activities.</title>
        <authorList>
            <person name="Muhammad N."/>
            <person name="Lee Y.-J."/>
            <person name="Ko J."/>
            <person name="Kim S.-G."/>
        </authorList>
    </citation>
    <scope>NUCLEOTIDE SEQUENCE [LARGE SCALE GENOMIC DNA]</scope>
    <source>
        <strain evidence="3 4">ABR2-5</strain>
    </source>
</reference>
<organism evidence="3 4">
    <name type="scientific">Reichenbachiella ulvae</name>
    <dbReference type="NCBI Taxonomy" id="2980104"/>
    <lineage>
        <taxon>Bacteria</taxon>
        <taxon>Pseudomonadati</taxon>
        <taxon>Bacteroidota</taxon>
        <taxon>Cytophagia</taxon>
        <taxon>Cytophagales</taxon>
        <taxon>Reichenbachiellaceae</taxon>
        <taxon>Reichenbachiella</taxon>
    </lineage>
</organism>
<keyword evidence="3" id="KW-0808">Transferase</keyword>
<dbReference type="InterPro" id="IPR050640">
    <property type="entry name" value="Bact_2-comp_sensor_kinase"/>
</dbReference>
<proteinExistence type="predicted"/>
<evidence type="ECO:0000256" key="1">
    <source>
        <dbReference type="SAM" id="Phobius"/>
    </source>
</evidence>
<name>A0ABT3CPK3_9BACT</name>
<dbReference type="PANTHER" id="PTHR34220:SF7">
    <property type="entry name" value="SENSOR HISTIDINE KINASE YPDA"/>
    <property type="match status" value="1"/>
</dbReference>
<dbReference type="Gene3D" id="3.30.565.10">
    <property type="entry name" value="Histidine kinase-like ATPase, C-terminal domain"/>
    <property type="match status" value="1"/>
</dbReference>
<dbReference type="InterPro" id="IPR036890">
    <property type="entry name" value="HATPase_C_sf"/>
</dbReference>
<sequence>MSENEAVCVSPQQKWRKLVWTAGIVPLLGSIVISYFFCPTCVEQGRYSEFAISTVISYMYWIALSFGNSFLVDRLERYYTWLEKPVTRTILSILLMSIYTVLVAFVMNFLIVEYLIGKDFWESLEGGHLKGSITNTVIIALFISLFFHARGFFISWREMAVQNERLNTENANSKLETLKSQVNPHFLFNSLNALTSLVYDDQQKAVEFIQKLSAVYRYVIHQQGNELVTVEEELDFVKAFVYLNQIRFGKNFGVEITGEENMMEESSLPPLALQMLIENCIKHNEISKACPLHIMILIGSDHIIVKNNINPIQQEKPDSTGLGLKNIKSRYSHLTKTEVEVRKEENEFAVKLPIIKLKKS</sequence>
<comment type="caution">
    <text evidence="3">The sequence shown here is derived from an EMBL/GenBank/DDBJ whole genome shotgun (WGS) entry which is preliminary data.</text>
</comment>
<feature type="transmembrane region" description="Helical" evidence="1">
    <location>
        <begin position="18"/>
        <end position="38"/>
    </location>
</feature>
<feature type="domain" description="Signal transduction histidine kinase internal region" evidence="2">
    <location>
        <begin position="174"/>
        <end position="252"/>
    </location>
</feature>
<protein>
    <submittedName>
        <fullName evidence="3">Histidine kinase</fullName>
    </submittedName>
</protein>
<evidence type="ECO:0000259" key="2">
    <source>
        <dbReference type="Pfam" id="PF06580"/>
    </source>
</evidence>
<dbReference type="PANTHER" id="PTHR34220">
    <property type="entry name" value="SENSOR HISTIDINE KINASE YPDA"/>
    <property type="match status" value="1"/>
</dbReference>
<feature type="transmembrane region" description="Helical" evidence="1">
    <location>
        <begin position="93"/>
        <end position="116"/>
    </location>
</feature>
<dbReference type="Proteomes" id="UP001300692">
    <property type="component" value="Unassembled WGS sequence"/>
</dbReference>
<dbReference type="GO" id="GO:0016301">
    <property type="term" value="F:kinase activity"/>
    <property type="evidence" value="ECO:0007669"/>
    <property type="project" value="UniProtKB-KW"/>
</dbReference>
<feature type="transmembrane region" description="Helical" evidence="1">
    <location>
        <begin position="50"/>
        <end position="72"/>
    </location>
</feature>